<dbReference type="SUPFAM" id="SSF55486">
    <property type="entry name" value="Metalloproteases ('zincins'), catalytic domain"/>
    <property type="match status" value="1"/>
</dbReference>
<dbReference type="EMBL" id="CP010835">
    <property type="protein sequence ID" value="AMM54451.1"/>
    <property type="molecule type" value="Genomic_DNA"/>
</dbReference>
<proteinExistence type="predicted"/>
<sequence length="381" mass="43216">MIENLKLALNLNFNTGSLEGSIEINLRESIKTFILNKGLKVEEANRELSQELKGIQGFEKFKVSVVKLEEPANNLELIYSGKLESYESVLPYLKDSINREYTLLRTDSLFYPIPAEPAFESLVKSVVSSEFNAEIDIGGVPDDLTIAFGGEIIGNRLIIEGTNRLDIAIAPFHVVEGEQFRLFVLSTKGIERTLDLLRRACEFYSSILGKKTAKYTVIETPENYGGQAGKGYALVSRSSLRREIPANLYHELAHLWNPRVTPEAHLSRFFDEAFANYLTALAIREIHGEEAFNSFIENLRRDYEAVLGRFPEAKKLKPSEWGKLGFWKLSYTRGALILHDLHQKLGEDFYEILRRIVNSTTLDFERFKAIVEDVSGLVIDV</sequence>
<accession>A0A127BAT2</accession>
<evidence type="ECO:0000313" key="1">
    <source>
        <dbReference type="EMBL" id="AMM54451.1"/>
    </source>
</evidence>
<dbReference type="OrthoDB" id="85764at2157"/>
<reference evidence="1 2" key="2">
    <citation type="journal article" date="2016" name="Int. J. Syst. Evol. Microbiol.">
        <title>Pyrococcus kukulkanii sp. nov., a hyperthermophilic, piezophilic archaeon isolated from a deep-sea hydrothermal vent.</title>
        <authorList>
            <person name="Callac N."/>
            <person name="Oger P."/>
            <person name="Lesongeur F."/>
            <person name="Rattray J.E."/>
            <person name="Vannier P."/>
            <person name="Michoud G."/>
            <person name="Beauverger M."/>
            <person name="Gayet N."/>
            <person name="Rouxel O."/>
            <person name="Jebbar M."/>
            <person name="Godfroy A."/>
        </authorList>
    </citation>
    <scope>NUCLEOTIDE SEQUENCE [LARGE SCALE GENOMIC DNA]</scope>
    <source>
        <strain evidence="1 2">NCB100</strain>
    </source>
</reference>
<dbReference type="PATRIC" id="fig|1609559.3.peg.1696"/>
<protein>
    <submittedName>
        <fullName evidence="1">Peptidase</fullName>
    </submittedName>
</protein>
<gene>
    <name evidence="1" type="ORF">TQ32_08120</name>
</gene>
<name>A0A127BAT2_9EURY</name>
<organism evidence="1 2">
    <name type="scientific">Pyrococcus kukulkanii</name>
    <dbReference type="NCBI Taxonomy" id="1609559"/>
    <lineage>
        <taxon>Archaea</taxon>
        <taxon>Methanobacteriati</taxon>
        <taxon>Methanobacteriota</taxon>
        <taxon>Thermococci</taxon>
        <taxon>Thermococcales</taxon>
        <taxon>Thermococcaceae</taxon>
        <taxon>Pyrococcus</taxon>
    </lineage>
</organism>
<dbReference type="InterPro" id="IPR027268">
    <property type="entry name" value="Peptidase_M4/M1_CTD_sf"/>
</dbReference>
<dbReference type="STRING" id="1609559.TQ32_08120"/>
<reference evidence="2" key="1">
    <citation type="submission" date="2015-02" db="EMBL/GenBank/DDBJ databases">
        <title>Pyrococcus kukulkanii sp. nov., a novel hyperthermophilic archaeon isolated from a deep-sea hydrothermal vent at the Guaymas Basin.</title>
        <authorList>
            <person name="Oger P.M."/>
            <person name="Callac N."/>
            <person name="Jebbar M."/>
            <person name="Godfroy A."/>
        </authorList>
    </citation>
    <scope>NUCLEOTIDE SEQUENCE [LARGE SCALE GENOMIC DNA]</scope>
    <source>
        <strain evidence="2">NCB100</strain>
    </source>
</reference>
<dbReference type="RefSeq" id="WP_068323325.1">
    <property type="nucleotide sequence ID" value="NZ_CP010835.1"/>
</dbReference>
<dbReference type="Gene3D" id="1.10.390.10">
    <property type="entry name" value="Neutral Protease Domain 2"/>
    <property type="match status" value="1"/>
</dbReference>
<evidence type="ECO:0000313" key="2">
    <source>
        <dbReference type="Proteomes" id="UP000070587"/>
    </source>
</evidence>
<dbReference type="AlphaFoldDB" id="A0A127BAT2"/>
<dbReference type="GeneID" id="28491795"/>
<dbReference type="KEGG" id="pyc:TQ32_08120"/>
<dbReference type="Proteomes" id="UP000070587">
    <property type="component" value="Chromosome"/>
</dbReference>